<dbReference type="SMART" id="SM00674">
    <property type="entry name" value="CENPB"/>
    <property type="match status" value="1"/>
</dbReference>
<protein>
    <recommendedName>
        <fullName evidence="2">HTH CENPB-type domain-containing protein</fullName>
    </recommendedName>
</protein>
<keyword evidence="4" id="KW-1185">Reference proteome</keyword>
<dbReference type="Pfam" id="PF03221">
    <property type="entry name" value="HTH_Tnp_Tc5"/>
    <property type="match status" value="1"/>
</dbReference>
<dbReference type="InterPro" id="IPR050863">
    <property type="entry name" value="CenT-Element_Derived"/>
</dbReference>
<organism evidence="3 4">
    <name type="scientific">Marchantia polymorpha subsp. ruderalis</name>
    <dbReference type="NCBI Taxonomy" id="1480154"/>
    <lineage>
        <taxon>Eukaryota</taxon>
        <taxon>Viridiplantae</taxon>
        <taxon>Streptophyta</taxon>
        <taxon>Embryophyta</taxon>
        <taxon>Marchantiophyta</taxon>
        <taxon>Marchantiopsida</taxon>
        <taxon>Marchantiidae</taxon>
        <taxon>Marchantiales</taxon>
        <taxon>Marchantiaceae</taxon>
        <taxon>Marchantia</taxon>
    </lineage>
</organism>
<feature type="domain" description="HTH CENPB-type" evidence="2">
    <location>
        <begin position="1"/>
        <end position="61"/>
    </location>
</feature>
<sequence length="146" mass="17233">METALYKWFLTYQYQVNMSGDLIKEKTAYFLAELYPRYVAFEFSNGWLEAFKNRHTIKSYRRFGESGSVNMALIEESLPQIRLTLDQYERRDIYNMDETGLFYRMQADNSLATKQLERRKQNKERLKLAVCCNANGSDKLPLLVIG</sequence>
<dbReference type="Proteomes" id="UP000077202">
    <property type="component" value="Unassembled WGS sequence"/>
</dbReference>
<name>A0A176VJS3_MARPO</name>
<keyword evidence="1" id="KW-0238">DNA-binding</keyword>
<comment type="caution">
    <text evidence="3">The sequence shown here is derived from an EMBL/GenBank/DDBJ whole genome shotgun (WGS) entry which is preliminary data.</text>
</comment>
<dbReference type="GO" id="GO:0003677">
    <property type="term" value="F:DNA binding"/>
    <property type="evidence" value="ECO:0007669"/>
    <property type="project" value="UniProtKB-KW"/>
</dbReference>
<evidence type="ECO:0000256" key="1">
    <source>
        <dbReference type="ARBA" id="ARBA00023125"/>
    </source>
</evidence>
<evidence type="ECO:0000313" key="4">
    <source>
        <dbReference type="Proteomes" id="UP000077202"/>
    </source>
</evidence>
<reference evidence="3" key="1">
    <citation type="submission" date="2016-03" db="EMBL/GenBank/DDBJ databases">
        <title>Mechanisms controlling the formation of the plant cell surface in tip-growing cells are functionally conserved among land plants.</title>
        <authorList>
            <person name="Honkanen S."/>
            <person name="Jones V.A."/>
            <person name="Morieri G."/>
            <person name="Champion C."/>
            <person name="Hetherington A.J."/>
            <person name="Kelly S."/>
            <person name="Saint-Marcoux D."/>
            <person name="Proust H."/>
            <person name="Prescott H."/>
            <person name="Dolan L."/>
        </authorList>
    </citation>
    <scope>NUCLEOTIDE SEQUENCE [LARGE SCALE GENOMIC DNA]</scope>
    <source>
        <tissue evidence="3">Whole gametophyte</tissue>
    </source>
</reference>
<dbReference type="InterPro" id="IPR009057">
    <property type="entry name" value="Homeodomain-like_sf"/>
</dbReference>
<dbReference type="AlphaFoldDB" id="A0A176VJS3"/>
<dbReference type="PANTHER" id="PTHR19303">
    <property type="entry name" value="TRANSPOSON"/>
    <property type="match status" value="1"/>
</dbReference>
<accession>A0A176VJS3</accession>
<dbReference type="Gene3D" id="1.10.10.60">
    <property type="entry name" value="Homeodomain-like"/>
    <property type="match status" value="1"/>
</dbReference>
<proteinExistence type="predicted"/>
<dbReference type="PANTHER" id="PTHR19303:SF73">
    <property type="entry name" value="PROTEIN PDC2"/>
    <property type="match status" value="1"/>
</dbReference>
<evidence type="ECO:0000259" key="2">
    <source>
        <dbReference type="PROSITE" id="PS51253"/>
    </source>
</evidence>
<dbReference type="GO" id="GO:0005634">
    <property type="term" value="C:nucleus"/>
    <property type="evidence" value="ECO:0007669"/>
    <property type="project" value="TreeGrafter"/>
</dbReference>
<evidence type="ECO:0000313" key="3">
    <source>
        <dbReference type="EMBL" id="OAE21130.1"/>
    </source>
</evidence>
<dbReference type="EMBL" id="LVLJ01003528">
    <property type="protein sequence ID" value="OAE21130.1"/>
    <property type="molecule type" value="Genomic_DNA"/>
</dbReference>
<dbReference type="PROSITE" id="PS51253">
    <property type="entry name" value="HTH_CENPB"/>
    <property type="match status" value="1"/>
</dbReference>
<gene>
    <name evidence="3" type="ORF">AXG93_4441s1000</name>
</gene>
<dbReference type="InterPro" id="IPR006600">
    <property type="entry name" value="HTH_CenpB_DNA-bd_dom"/>
</dbReference>
<dbReference type="SUPFAM" id="SSF46689">
    <property type="entry name" value="Homeodomain-like"/>
    <property type="match status" value="1"/>
</dbReference>